<dbReference type="EMBL" id="BMRG01000005">
    <property type="protein sequence ID" value="GGP57110.1"/>
    <property type="molecule type" value="Genomic_DNA"/>
</dbReference>
<keyword evidence="2" id="KW-0472">Membrane</keyword>
<evidence type="ECO:0000313" key="4">
    <source>
        <dbReference type="Proteomes" id="UP000639606"/>
    </source>
</evidence>
<protein>
    <submittedName>
        <fullName evidence="3">Uncharacterized protein</fullName>
    </submittedName>
</protein>
<reference evidence="3" key="2">
    <citation type="submission" date="2020-09" db="EMBL/GenBank/DDBJ databases">
        <authorList>
            <person name="Sun Q."/>
            <person name="Ohkuma M."/>
        </authorList>
    </citation>
    <scope>NUCLEOTIDE SEQUENCE</scope>
    <source>
        <strain evidence="3">JCM 3313</strain>
    </source>
</reference>
<feature type="transmembrane region" description="Helical" evidence="2">
    <location>
        <begin position="138"/>
        <end position="164"/>
    </location>
</feature>
<keyword evidence="4" id="KW-1185">Reference proteome</keyword>
<keyword evidence="2" id="KW-1133">Transmembrane helix</keyword>
<feature type="transmembrane region" description="Helical" evidence="2">
    <location>
        <begin position="93"/>
        <end position="117"/>
    </location>
</feature>
<organism evidence="3 4">
    <name type="scientific">Saccharothrix coeruleofusca</name>
    <dbReference type="NCBI Taxonomy" id="33919"/>
    <lineage>
        <taxon>Bacteria</taxon>
        <taxon>Bacillati</taxon>
        <taxon>Actinomycetota</taxon>
        <taxon>Actinomycetes</taxon>
        <taxon>Pseudonocardiales</taxon>
        <taxon>Pseudonocardiaceae</taxon>
        <taxon>Saccharothrix</taxon>
    </lineage>
</organism>
<gene>
    <name evidence="3" type="ORF">GCM10010185_31800</name>
</gene>
<feature type="region of interest" description="Disordered" evidence="1">
    <location>
        <begin position="1"/>
        <end position="38"/>
    </location>
</feature>
<dbReference type="RefSeq" id="WP_189224040.1">
    <property type="nucleotide sequence ID" value="NZ_BMRG01000005.1"/>
</dbReference>
<feature type="compositionally biased region" description="Low complexity" evidence="1">
    <location>
        <begin position="1"/>
        <end position="20"/>
    </location>
</feature>
<keyword evidence="2" id="KW-0812">Transmembrane</keyword>
<dbReference type="Proteomes" id="UP000639606">
    <property type="component" value="Unassembled WGS sequence"/>
</dbReference>
<evidence type="ECO:0000313" key="3">
    <source>
        <dbReference type="EMBL" id="GGP57110.1"/>
    </source>
</evidence>
<evidence type="ECO:0000256" key="1">
    <source>
        <dbReference type="SAM" id="MobiDB-lite"/>
    </source>
</evidence>
<name>A0A918ALH8_9PSEU</name>
<proteinExistence type="predicted"/>
<reference evidence="3" key="1">
    <citation type="journal article" date="2014" name="Int. J. Syst. Evol. Microbiol.">
        <title>Complete genome sequence of Corynebacterium casei LMG S-19264T (=DSM 44701T), isolated from a smear-ripened cheese.</title>
        <authorList>
            <consortium name="US DOE Joint Genome Institute (JGI-PGF)"/>
            <person name="Walter F."/>
            <person name="Albersmeier A."/>
            <person name="Kalinowski J."/>
            <person name="Ruckert C."/>
        </authorList>
    </citation>
    <scope>NUCLEOTIDE SEQUENCE</scope>
    <source>
        <strain evidence="3">JCM 3313</strain>
    </source>
</reference>
<evidence type="ECO:0000256" key="2">
    <source>
        <dbReference type="SAM" id="Phobius"/>
    </source>
</evidence>
<sequence>MTTPQDPYQGQQPHGQQQPYVPAPPPLSESEVRGLDRPPAPKEVQISFWIWITGAVLSALGSLLALTERDALVDQLRRTGQGNGLSEEELQSVATASLMFAVVLGLLFAGLYVLFAFKARAGRNWARLVLTVLTGLNLLVLLLGASWLGLLTALISVVAVVLLYTPNAKSYFDAVKRQG</sequence>
<feature type="transmembrane region" description="Helical" evidence="2">
    <location>
        <begin position="46"/>
        <end position="66"/>
    </location>
</feature>
<comment type="caution">
    <text evidence="3">The sequence shown here is derived from an EMBL/GenBank/DDBJ whole genome shotgun (WGS) entry which is preliminary data.</text>
</comment>
<accession>A0A918ALH8</accession>
<dbReference type="AlphaFoldDB" id="A0A918ALH8"/>